<comment type="caution">
    <text evidence="1">The sequence shown here is derived from an EMBL/GenBank/DDBJ whole genome shotgun (WGS) entry which is preliminary data.</text>
</comment>
<dbReference type="Proteomes" id="UP001595937">
    <property type="component" value="Unassembled WGS sequence"/>
</dbReference>
<accession>A0ABW0FJU3</accession>
<gene>
    <name evidence="1" type="ORF">ACFPK8_17440</name>
</gene>
<dbReference type="RefSeq" id="WP_343923422.1">
    <property type="nucleotide sequence ID" value="NZ_BAAAIR010000033.1"/>
</dbReference>
<evidence type="ECO:0000313" key="1">
    <source>
        <dbReference type="EMBL" id="MFC5299303.1"/>
    </source>
</evidence>
<keyword evidence="2" id="KW-1185">Reference proteome</keyword>
<evidence type="ECO:0000313" key="2">
    <source>
        <dbReference type="Proteomes" id="UP001595937"/>
    </source>
</evidence>
<reference evidence="2" key="1">
    <citation type="journal article" date="2019" name="Int. J. Syst. Evol. Microbiol.">
        <title>The Global Catalogue of Microorganisms (GCM) 10K type strain sequencing project: providing services to taxonomists for standard genome sequencing and annotation.</title>
        <authorList>
            <consortium name="The Broad Institute Genomics Platform"/>
            <consortium name="The Broad Institute Genome Sequencing Center for Infectious Disease"/>
            <person name="Wu L."/>
            <person name="Ma J."/>
        </authorList>
    </citation>
    <scope>NUCLEOTIDE SEQUENCE [LARGE SCALE GENOMIC DNA]</scope>
    <source>
        <strain evidence="2">CGMCC 1.16455</strain>
    </source>
</reference>
<sequence>MTTRRARAGAFTAGVLCANSLPHLATAVTGRRHLTPIGGAQSAPWINAAWGTANLLAGLALARRVAGGEGRWDSRLVAFDLGAAAFATWMASSEAAMRVNWHGKDDR</sequence>
<name>A0ABW0FJU3_9MICO</name>
<protein>
    <submittedName>
        <fullName evidence="1">Uncharacterized protein</fullName>
    </submittedName>
</protein>
<dbReference type="GeneID" id="303296956"/>
<dbReference type="EMBL" id="JBHSLN010000087">
    <property type="protein sequence ID" value="MFC5299303.1"/>
    <property type="molecule type" value="Genomic_DNA"/>
</dbReference>
<organism evidence="1 2">
    <name type="scientific">Brachybacterium tyrofermentans</name>
    <dbReference type="NCBI Taxonomy" id="47848"/>
    <lineage>
        <taxon>Bacteria</taxon>
        <taxon>Bacillati</taxon>
        <taxon>Actinomycetota</taxon>
        <taxon>Actinomycetes</taxon>
        <taxon>Micrococcales</taxon>
        <taxon>Dermabacteraceae</taxon>
        <taxon>Brachybacterium</taxon>
    </lineage>
</organism>
<proteinExistence type="predicted"/>